<keyword evidence="2" id="KW-0238">DNA-binding</keyword>
<dbReference type="PROSITE" id="PS00041">
    <property type="entry name" value="HTH_ARAC_FAMILY_1"/>
    <property type="match status" value="1"/>
</dbReference>
<protein>
    <submittedName>
        <fullName evidence="6">AraC family transcriptional regulator</fullName>
    </submittedName>
</protein>
<dbReference type="InterPro" id="IPR050204">
    <property type="entry name" value="AraC_XylS_family_regulators"/>
</dbReference>
<dbReference type="PRINTS" id="PR00032">
    <property type="entry name" value="HTHARAC"/>
</dbReference>
<feature type="domain" description="HTH araC/xylS-type" evidence="5">
    <location>
        <begin position="217"/>
        <end position="315"/>
    </location>
</feature>
<evidence type="ECO:0000256" key="3">
    <source>
        <dbReference type="ARBA" id="ARBA00023163"/>
    </source>
</evidence>
<feature type="region of interest" description="Disordered" evidence="4">
    <location>
        <begin position="302"/>
        <end position="327"/>
    </location>
</feature>
<dbReference type="RefSeq" id="WP_173947536.1">
    <property type="nucleotide sequence ID" value="NZ_CP102845.1"/>
</dbReference>
<evidence type="ECO:0000259" key="5">
    <source>
        <dbReference type="PROSITE" id="PS01124"/>
    </source>
</evidence>
<accession>A0ABY5RRM4</accession>
<evidence type="ECO:0000313" key="7">
    <source>
        <dbReference type="Proteomes" id="UP001017257"/>
    </source>
</evidence>
<keyword evidence="7" id="KW-1185">Reference proteome</keyword>
<dbReference type="Gene3D" id="1.10.10.60">
    <property type="entry name" value="Homeodomain-like"/>
    <property type="match status" value="2"/>
</dbReference>
<dbReference type="PANTHER" id="PTHR46796">
    <property type="entry name" value="HTH-TYPE TRANSCRIPTIONAL ACTIVATOR RHAS-RELATED"/>
    <property type="match status" value="1"/>
</dbReference>
<dbReference type="SMART" id="SM00342">
    <property type="entry name" value="HTH_ARAC"/>
    <property type="match status" value="1"/>
</dbReference>
<dbReference type="PANTHER" id="PTHR46796:SF7">
    <property type="entry name" value="ARAC FAMILY TRANSCRIPTIONAL REGULATOR"/>
    <property type="match status" value="1"/>
</dbReference>
<sequence length="327" mass="35566">MLDRAPVLRDRPEMNDPLSDMLAMVEARSLLSGRLVAGGTWGVLFPPPEKIKFSALLWGECWLMMEGAADPIRLEAGDVIVVNGQRSFTLTSDVDVDPVDARELFRDAPDNVARIGVGDEVSLFGGHIALDAVRADLLMNVLPPLIHVRSARSEAGVLRWLLEQLVGELGAHRPGGALASSHLAQLMFVQVLRAYLATSAHSSDASWLRALADDQIAPALRLIHANPSRSWSLEELSRASAMSRTTFAARFKEVSGVSPVAYLLAWRMRLAERALRHGDAPIASVALSVGYTSESAFSNAFKRSSGMSPRSYRSRLRMGQTDEDAPA</sequence>
<keyword evidence="3" id="KW-0804">Transcription</keyword>
<keyword evidence="1" id="KW-0805">Transcription regulation</keyword>
<dbReference type="PROSITE" id="PS01124">
    <property type="entry name" value="HTH_ARAC_FAMILY_2"/>
    <property type="match status" value="1"/>
</dbReference>
<dbReference type="Pfam" id="PF12852">
    <property type="entry name" value="Cupin_6"/>
    <property type="match status" value="1"/>
</dbReference>
<reference evidence="6" key="1">
    <citation type="submission" date="2022-08" db="EMBL/GenBank/DDBJ databases">
        <title>Microvirga terrae sp. nov., isolated from soil.</title>
        <authorList>
            <person name="Kim K.H."/>
            <person name="Seo Y.L."/>
            <person name="Kim J.M."/>
            <person name="Lee J.K."/>
            <person name="Han D.M."/>
            <person name="Jeon C.O."/>
        </authorList>
    </citation>
    <scope>NUCLEOTIDE SEQUENCE</scope>
    <source>
        <strain evidence="6">R24</strain>
    </source>
</reference>
<dbReference type="InterPro" id="IPR032783">
    <property type="entry name" value="AraC_lig"/>
</dbReference>
<gene>
    <name evidence="6" type="ORF">HPT29_021420</name>
</gene>
<dbReference type="InterPro" id="IPR018062">
    <property type="entry name" value="HTH_AraC-typ_CS"/>
</dbReference>
<dbReference type="Proteomes" id="UP001017257">
    <property type="component" value="Chromosome"/>
</dbReference>
<evidence type="ECO:0000313" key="6">
    <source>
        <dbReference type="EMBL" id="UVF18996.1"/>
    </source>
</evidence>
<name>A0ABY5RRM4_9HYPH</name>
<evidence type="ECO:0000256" key="4">
    <source>
        <dbReference type="SAM" id="MobiDB-lite"/>
    </source>
</evidence>
<dbReference type="InterPro" id="IPR018060">
    <property type="entry name" value="HTH_AraC"/>
</dbReference>
<dbReference type="EMBL" id="CP102845">
    <property type="protein sequence ID" value="UVF18996.1"/>
    <property type="molecule type" value="Genomic_DNA"/>
</dbReference>
<dbReference type="SUPFAM" id="SSF46689">
    <property type="entry name" value="Homeodomain-like"/>
    <property type="match status" value="2"/>
</dbReference>
<dbReference type="InterPro" id="IPR009057">
    <property type="entry name" value="Homeodomain-like_sf"/>
</dbReference>
<dbReference type="Pfam" id="PF12833">
    <property type="entry name" value="HTH_18"/>
    <property type="match status" value="1"/>
</dbReference>
<dbReference type="InterPro" id="IPR020449">
    <property type="entry name" value="Tscrpt_reg_AraC-type_HTH"/>
</dbReference>
<evidence type="ECO:0000256" key="1">
    <source>
        <dbReference type="ARBA" id="ARBA00023015"/>
    </source>
</evidence>
<evidence type="ECO:0000256" key="2">
    <source>
        <dbReference type="ARBA" id="ARBA00023125"/>
    </source>
</evidence>
<proteinExistence type="predicted"/>
<organism evidence="6 7">
    <name type="scientific">Microvirga terrae</name>
    <dbReference type="NCBI Taxonomy" id="2740529"/>
    <lineage>
        <taxon>Bacteria</taxon>
        <taxon>Pseudomonadati</taxon>
        <taxon>Pseudomonadota</taxon>
        <taxon>Alphaproteobacteria</taxon>
        <taxon>Hyphomicrobiales</taxon>
        <taxon>Methylobacteriaceae</taxon>
        <taxon>Microvirga</taxon>
    </lineage>
</organism>